<organism evidence="1 2">
    <name type="scientific">Candidatus Desulfacyla euxinica</name>
    <dbReference type="NCBI Taxonomy" id="2841693"/>
    <lineage>
        <taxon>Bacteria</taxon>
        <taxon>Deltaproteobacteria</taxon>
        <taxon>Candidatus Desulfacyla</taxon>
    </lineage>
</organism>
<protein>
    <recommendedName>
        <fullName evidence="3">DNA primase</fullName>
    </recommendedName>
</protein>
<reference evidence="1 2" key="1">
    <citation type="submission" date="2020-08" db="EMBL/GenBank/DDBJ databases">
        <title>Bridging the membrane lipid divide: bacteria of the FCB group superphylum have the potential to synthesize archaeal ether lipids.</title>
        <authorList>
            <person name="Villanueva L."/>
            <person name="Von Meijenfeldt F.A.B."/>
            <person name="Westbye A.B."/>
            <person name="Yadav S."/>
            <person name="Hopmans E.C."/>
            <person name="Dutilh B.E."/>
            <person name="Sinninghe Damste J.S."/>
        </authorList>
    </citation>
    <scope>NUCLEOTIDE SEQUENCE [LARGE SCALE GENOMIC DNA]</scope>
    <source>
        <strain evidence="1">NIOZ-UU27</strain>
    </source>
</reference>
<sequence>MKTLLEKEVFEVFVKPGEVVEVRTLGARGKSPAWGNQWARGTVSGYFDDHEAFCKAVQLAEKAKHDGIYFTLQVIDPRLIGRAFNRLKPSSVTTSDRNVTAYRWLPVDLDSVRPAGIASSDAELTEAMKLREEVAEWVVANMDFPKPIKAMSGNGAHLLFRLPDLPVSDKSTTFIKVTLGGLAERFNNELVSVDTTVYNPARIWKLYGTTARKGDPVPGSRYREERPHRMAYIDDLGDV</sequence>
<accession>A0A8J6MXZ1</accession>
<dbReference type="AlphaFoldDB" id="A0A8J6MXZ1"/>
<evidence type="ECO:0000313" key="1">
    <source>
        <dbReference type="EMBL" id="MBC8177227.1"/>
    </source>
</evidence>
<name>A0A8J6MXZ1_9DELT</name>
<gene>
    <name evidence="1" type="ORF">H8E19_07455</name>
</gene>
<proteinExistence type="predicted"/>
<evidence type="ECO:0008006" key="3">
    <source>
        <dbReference type="Google" id="ProtNLM"/>
    </source>
</evidence>
<comment type="caution">
    <text evidence="1">The sequence shown here is derived from an EMBL/GenBank/DDBJ whole genome shotgun (WGS) entry which is preliminary data.</text>
</comment>
<evidence type="ECO:0000313" key="2">
    <source>
        <dbReference type="Proteomes" id="UP000650524"/>
    </source>
</evidence>
<dbReference type="EMBL" id="JACNJD010000198">
    <property type="protein sequence ID" value="MBC8177227.1"/>
    <property type="molecule type" value="Genomic_DNA"/>
</dbReference>
<dbReference type="Proteomes" id="UP000650524">
    <property type="component" value="Unassembled WGS sequence"/>
</dbReference>